<evidence type="ECO:0000259" key="2">
    <source>
        <dbReference type="SMART" id="SM00862"/>
    </source>
</evidence>
<gene>
    <name evidence="3" type="ORF">DSLASN_31090</name>
</gene>
<dbReference type="Gene3D" id="3.40.50.300">
    <property type="entry name" value="P-loop containing nucleotide triphosphate hydrolases"/>
    <property type="match status" value="1"/>
</dbReference>
<reference evidence="3 4" key="1">
    <citation type="submission" date="2021-02" db="EMBL/GenBank/DDBJ databases">
        <title>Complete genome of Desulfoluna sp. strain ASN36.</title>
        <authorList>
            <person name="Takahashi A."/>
            <person name="Kojima H."/>
            <person name="Fukui M."/>
        </authorList>
    </citation>
    <scope>NUCLEOTIDE SEQUENCE [LARGE SCALE GENOMIC DNA]</scope>
    <source>
        <strain evidence="3 4">ASN36</strain>
    </source>
</reference>
<accession>A0ABM7PIS9</accession>
<evidence type="ECO:0000313" key="4">
    <source>
        <dbReference type="Proteomes" id="UP001320148"/>
    </source>
</evidence>
<dbReference type="SUPFAM" id="SSF46894">
    <property type="entry name" value="C-terminal effector domain of the bipartite response regulators"/>
    <property type="match status" value="1"/>
</dbReference>
<dbReference type="RefSeq" id="WP_236888900.1">
    <property type="nucleotide sequence ID" value="NZ_AP024488.1"/>
</dbReference>
<dbReference type="Gene3D" id="1.10.10.10">
    <property type="entry name" value="Winged helix-like DNA-binding domain superfamily/Winged helix DNA-binding domain"/>
    <property type="match status" value="1"/>
</dbReference>
<dbReference type="PANTHER" id="PTHR35807">
    <property type="entry name" value="TRANSCRIPTIONAL REGULATOR REDD-RELATED"/>
    <property type="match status" value="1"/>
</dbReference>
<dbReference type="SUPFAM" id="SSF52540">
    <property type="entry name" value="P-loop containing nucleoside triphosphate hydrolases"/>
    <property type="match status" value="1"/>
</dbReference>
<dbReference type="Gene3D" id="1.25.40.10">
    <property type="entry name" value="Tetratricopeptide repeat domain"/>
    <property type="match status" value="2"/>
</dbReference>
<proteinExistence type="predicted"/>
<dbReference type="InterPro" id="IPR027417">
    <property type="entry name" value="P-loop_NTPase"/>
</dbReference>
<dbReference type="InterPro" id="IPR016032">
    <property type="entry name" value="Sig_transdc_resp-reg_C-effctor"/>
</dbReference>
<dbReference type="Proteomes" id="UP001320148">
    <property type="component" value="Chromosome"/>
</dbReference>
<evidence type="ECO:0000313" key="3">
    <source>
        <dbReference type="EMBL" id="BCS97477.1"/>
    </source>
</evidence>
<sequence length="1049" mass="117881">MGTLIRAQNSGHRLFLIEGQAGQGKSTLAAQFISERAPQYLWYPIVEHNRDPAWFIQSLIQQLKQSINGFSAPFLEEMVAKGEIVSLDCHAYGERLAQAMKGHPPVALVFDDLHHLEMASPSVAFLKGFFGQRVPQRTLILLSRYPLTDLLFDGRQPVGSTRMSGDTLAMTRGEIADCLTTLFQLTPTRSMVAHLHTLTQGWVMGVLAQAQSLHNAGDSATLRKKPGAEIKAFLDQELIESFPQELLPLLTDLSWCDTIPMELARVLSGRNDICTLFTHLVRHNFFTRFTGDKGQKAVLHHHLQHCLRERSKALKSEGELQDLFTTMAQWYETHGKPEDAARFYLNAGNHDEVERLIRERGLALCSAGRLETLRRSIGRMPEEAIKERGWLACNYGISLMEVNPPGAFEYLKAAEACFLEKEDALGLLIARVQQIYYHSWVDALFNEGKPLLEPVHSALRELEHGLEDQIRLKALYCLACGYTFFEGNLTLASLCSEQALALALKKGYDNAACEIRIIRVYIHCIKGDWRRFNLEIESLVPLLSSPRVSSYNRFIGWLTLLKTLLIEGDTDNYRYYRELTPHIIQNDMIYKEVAAPFFHIWDMDAALSEGNADLAERIASEAHTQVHAVGNPHMQSQLLHYQAFTLAMQHEPHQVPAICQEALRQRSESGSPFFTALTMLVTGAALTHSGNLGKAEPLLLEALRLFESMNEPYEQAAVLAHLCHLYGTSARHSLATSYTARWLGLMKHKRYRHHFSWPSAMLAAILDRAVAQGIEVETAKDIARTKLQRGYTAKGTPVLLLSISSFGCFSIAMDNRVVISQKDLTASQQRLLALLLSRHDGTLSVDEIQTLFWPEASPQKGRASLDTMVSRLKKTLKKAVAPNSPSDFLSVKKEKLILSNVIVDAWQFTDLAEEGLQLFRAKAFWQATNRFRTAFSLVRGPYLAGFADDGTSHEQREYVLQPLIQRAALAWLSAASCLSIPTSMDLNTIEGQITGDPESLQLVKALHRLHTENKAPHHAASLLRKYRKKLTGQGMQQHDVEPLLEEIWC</sequence>
<dbReference type="Pfam" id="PF25873">
    <property type="entry name" value="WHD_MalT"/>
    <property type="match status" value="1"/>
</dbReference>
<dbReference type="SUPFAM" id="SSF48452">
    <property type="entry name" value="TPR-like"/>
    <property type="match status" value="1"/>
</dbReference>
<evidence type="ECO:0000256" key="1">
    <source>
        <dbReference type="ARBA" id="ARBA00023125"/>
    </source>
</evidence>
<dbReference type="InterPro" id="IPR059106">
    <property type="entry name" value="WHD_MalT"/>
</dbReference>
<keyword evidence="4" id="KW-1185">Reference proteome</keyword>
<name>A0ABM7PIS9_9BACT</name>
<dbReference type="InterPro" id="IPR001867">
    <property type="entry name" value="OmpR/PhoB-type_DNA-bd"/>
</dbReference>
<protein>
    <recommendedName>
        <fullName evidence="2">OmpR/PhoB-type domain-containing protein</fullName>
    </recommendedName>
</protein>
<dbReference type="InterPro" id="IPR051677">
    <property type="entry name" value="AfsR-DnrI-RedD_regulator"/>
</dbReference>
<dbReference type="InterPro" id="IPR036388">
    <property type="entry name" value="WH-like_DNA-bd_sf"/>
</dbReference>
<organism evidence="3 4">
    <name type="scientific">Desulfoluna limicola</name>
    <dbReference type="NCBI Taxonomy" id="2810562"/>
    <lineage>
        <taxon>Bacteria</taxon>
        <taxon>Pseudomonadati</taxon>
        <taxon>Thermodesulfobacteriota</taxon>
        <taxon>Desulfobacteria</taxon>
        <taxon>Desulfobacterales</taxon>
        <taxon>Desulfolunaceae</taxon>
        <taxon>Desulfoluna</taxon>
    </lineage>
</organism>
<dbReference type="SMART" id="SM00862">
    <property type="entry name" value="Trans_reg_C"/>
    <property type="match status" value="1"/>
</dbReference>
<keyword evidence="1" id="KW-0238">DNA-binding</keyword>
<feature type="domain" description="OmpR/PhoB-type" evidence="2">
    <location>
        <begin position="821"/>
        <end position="898"/>
    </location>
</feature>
<dbReference type="InterPro" id="IPR011990">
    <property type="entry name" value="TPR-like_helical_dom_sf"/>
</dbReference>
<dbReference type="EMBL" id="AP024488">
    <property type="protein sequence ID" value="BCS97477.1"/>
    <property type="molecule type" value="Genomic_DNA"/>
</dbReference>